<reference evidence="1" key="2">
    <citation type="journal article" date="2015" name="Data Brief">
        <title>Shoot transcriptome of the giant reed, Arundo donax.</title>
        <authorList>
            <person name="Barrero R.A."/>
            <person name="Guerrero F.D."/>
            <person name="Moolhuijzen P."/>
            <person name="Goolsby J.A."/>
            <person name="Tidwell J."/>
            <person name="Bellgard S.E."/>
            <person name="Bellgard M.I."/>
        </authorList>
    </citation>
    <scope>NUCLEOTIDE SEQUENCE</scope>
    <source>
        <tissue evidence="1">Shoot tissue taken approximately 20 cm above the soil surface</tissue>
    </source>
</reference>
<dbReference type="AlphaFoldDB" id="A0A0A9BB25"/>
<reference evidence="1" key="1">
    <citation type="submission" date="2014-09" db="EMBL/GenBank/DDBJ databases">
        <authorList>
            <person name="Magalhaes I.L.F."/>
            <person name="Oliveira U."/>
            <person name="Santos F.R."/>
            <person name="Vidigal T.H.D.A."/>
            <person name="Brescovit A.D."/>
            <person name="Santos A.J."/>
        </authorList>
    </citation>
    <scope>NUCLEOTIDE SEQUENCE</scope>
    <source>
        <tissue evidence="1">Shoot tissue taken approximately 20 cm above the soil surface</tissue>
    </source>
</reference>
<evidence type="ECO:0000313" key="1">
    <source>
        <dbReference type="EMBL" id="JAD56502.1"/>
    </source>
</evidence>
<accession>A0A0A9BB25</accession>
<organism evidence="1">
    <name type="scientific">Arundo donax</name>
    <name type="common">Giant reed</name>
    <name type="synonym">Donax arundinaceus</name>
    <dbReference type="NCBI Taxonomy" id="35708"/>
    <lineage>
        <taxon>Eukaryota</taxon>
        <taxon>Viridiplantae</taxon>
        <taxon>Streptophyta</taxon>
        <taxon>Embryophyta</taxon>
        <taxon>Tracheophyta</taxon>
        <taxon>Spermatophyta</taxon>
        <taxon>Magnoliopsida</taxon>
        <taxon>Liliopsida</taxon>
        <taxon>Poales</taxon>
        <taxon>Poaceae</taxon>
        <taxon>PACMAD clade</taxon>
        <taxon>Arundinoideae</taxon>
        <taxon>Arundineae</taxon>
        <taxon>Arundo</taxon>
    </lineage>
</organism>
<name>A0A0A9BB25_ARUDO</name>
<sequence length="35" mass="4045">MLFFSGISSHDWLTDCVWAFATTFPIKLASILMMY</sequence>
<protein>
    <submittedName>
        <fullName evidence="1">Uncharacterized protein</fullName>
    </submittedName>
</protein>
<proteinExistence type="predicted"/>
<dbReference type="EMBL" id="GBRH01241393">
    <property type="protein sequence ID" value="JAD56502.1"/>
    <property type="molecule type" value="Transcribed_RNA"/>
</dbReference>